<feature type="compositionally biased region" description="Low complexity" evidence="1">
    <location>
        <begin position="134"/>
        <end position="143"/>
    </location>
</feature>
<accession>A0A9N8E4L9</accession>
<gene>
    <name evidence="2" type="ORF">SEMRO_645_G180660.1</name>
</gene>
<feature type="region of interest" description="Disordered" evidence="1">
    <location>
        <begin position="1"/>
        <end position="107"/>
    </location>
</feature>
<evidence type="ECO:0000256" key="1">
    <source>
        <dbReference type="SAM" id="MobiDB-lite"/>
    </source>
</evidence>
<dbReference type="EMBL" id="CAICTM010000644">
    <property type="protein sequence ID" value="CAB9514308.1"/>
    <property type="molecule type" value="Genomic_DNA"/>
</dbReference>
<evidence type="ECO:0000313" key="3">
    <source>
        <dbReference type="Proteomes" id="UP001153069"/>
    </source>
</evidence>
<dbReference type="AlphaFoldDB" id="A0A9N8E4L9"/>
<comment type="caution">
    <text evidence="2">The sequence shown here is derived from an EMBL/GenBank/DDBJ whole genome shotgun (WGS) entry which is preliminary data.</text>
</comment>
<dbReference type="Proteomes" id="UP001153069">
    <property type="component" value="Unassembled WGS sequence"/>
</dbReference>
<reference evidence="2" key="1">
    <citation type="submission" date="2020-06" db="EMBL/GenBank/DDBJ databases">
        <authorList>
            <consortium name="Plant Systems Biology data submission"/>
        </authorList>
    </citation>
    <scope>NUCLEOTIDE SEQUENCE</scope>
    <source>
        <strain evidence="2">D6</strain>
    </source>
</reference>
<protein>
    <submittedName>
        <fullName evidence="2">Uncharacterized protein</fullName>
    </submittedName>
</protein>
<proteinExistence type="predicted"/>
<keyword evidence="3" id="KW-1185">Reference proteome</keyword>
<name>A0A9N8E4L9_9STRA</name>
<evidence type="ECO:0000313" key="2">
    <source>
        <dbReference type="EMBL" id="CAB9514308.1"/>
    </source>
</evidence>
<organism evidence="2 3">
    <name type="scientific">Seminavis robusta</name>
    <dbReference type="NCBI Taxonomy" id="568900"/>
    <lineage>
        <taxon>Eukaryota</taxon>
        <taxon>Sar</taxon>
        <taxon>Stramenopiles</taxon>
        <taxon>Ochrophyta</taxon>
        <taxon>Bacillariophyta</taxon>
        <taxon>Bacillariophyceae</taxon>
        <taxon>Bacillariophycidae</taxon>
        <taxon>Naviculales</taxon>
        <taxon>Naviculaceae</taxon>
        <taxon>Seminavis</taxon>
    </lineage>
</organism>
<sequence length="174" mass="19249">MRDTFRWKKWQMSPKDKSDPTEEDPIEEYGSDDEDKSEQQANKTPGRSKASKKRGTPQTSIGSSKRRVRTPSSVSTVGSGRGTMKDPVVPAGVFDSDNDDDDNLPPVARKKKTLDAKTQLLFCQQPSQADACPSLSSMSSSDSARARHNDIQALLLSGKFTRHSSDKDEEDKEN</sequence>
<feature type="region of interest" description="Disordered" evidence="1">
    <location>
        <begin position="127"/>
        <end position="146"/>
    </location>
</feature>
<feature type="compositionally biased region" description="Acidic residues" evidence="1">
    <location>
        <begin position="21"/>
        <end position="36"/>
    </location>
</feature>